<reference evidence="1 2" key="1">
    <citation type="submission" date="2020-10" db="EMBL/GenBank/DDBJ databases">
        <title>Campylobacter and Helicobacter PacBio genomes.</title>
        <authorList>
            <person name="Lane C."/>
        </authorList>
    </citation>
    <scope>NUCLEOTIDE SEQUENCE [LARGE SCALE GENOMIC DNA]</scope>
    <source>
        <strain evidence="1 2">2016D-0077</strain>
    </source>
</reference>
<proteinExistence type="predicted"/>
<name>A0A7M1LIH9_9BACT</name>
<keyword evidence="2" id="KW-1185">Reference proteome</keyword>
<sequence>MTSEELKSFCKEFEISKNLLMLFSKDRLNEYKSNQSHINNFLLMQILAPKLGILEIVTRNKIALILSLNDSKFISKQTFGYWAKVINDKKIHNFIVDLAKIDFRKYSKFNKKYEFRNYQKVKVVYSLLVTIRNRAFHFENLLKTKGAKPRITTILNDIVIGVDPDKLESFCDDVLECFESGLSRYLKNGAQGAPLISK</sequence>
<organism evidence="1 2">
    <name type="scientific">Campylobacter corcagiensis</name>
    <dbReference type="NCBI Taxonomy" id="1448857"/>
    <lineage>
        <taxon>Bacteria</taxon>
        <taxon>Pseudomonadati</taxon>
        <taxon>Campylobacterota</taxon>
        <taxon>Epsilonproteobacteria</taxon>
        <taxon>Campylobacterales</taxon>
        <taxon>Campylobacteraceae</taxon>
        <taxon>Campylobacter</taxon>
    </lineage>
</organism>
<accession>A0A7M1LIH9</accession>
<evidence type="ECO:0000313" key="2">
    <source>
        <dbReference type="Proteomes" id="UP000594749"/>
    </source>
</evidence>
<dbReference type="Proteomes" id="UP000594749">
    <property type="component" value="Chromosome"/>
</dbReference>
<evidence type="ECO:0000313" key="1">
    <source>
        <dbReference type="EMBL" id="QOQ87305.1"/>
    </source>
</evidence>
<protein>
    <submittedName>
        <fullName evidence="1">ATPase</fullName>
    </submittedName>
</protein>
<dbReference type="AlphaFoldDB" id="A0A7M1LIH9"/>
<dbReference type="EMBL" id="CP063078">
    <property type="protein sequence ID" value="QOQ87305.1"/>
    <property type="molecule type" value="Genomic_DNA"/>
</dbReference>
<gene>
    <name evidence="1" type="ORF">IMC76_00300</name>
</gene>
<dbReference type="RefSeq" id="WP_025803870.1">
    <property type="nucleotide sequence ID" value="NZ_CP053842.1"/>
</dbReference>
<dbReference type="OrthoDB" id="5355820at2"/>